<dbReference type="InterPro" id="IPR036291">
    <property type="entry name" value="NAD(P)-bd_dom_sf"/>
</dbReference>
<gene>
    <name evidence="2" type="ORF">OHV25_40765</name>
</gene>
<organism evidence="2">
    <name type="scientific">Streptomyces sp. NBC_00060</name>
    <dbReference type="NCBI Taxonomy" id="2975636"/>
    <lineage>
        <taxon>Bacteria</taxon>
        <taxon>Bacillati</taxon>
        <taxon>Actinomycetota</taxon>
        <taxon>Actinomycetes</taxon>
        <taxon>Kitasatosporales</taxon>
        <taxon>Streptomycetaceae</taxon>
        <taxon>Streptomyces</taxon>
    </lineage>
</organism>
<evidence type="ECO:0000313" key="2">
    <source>
        <dbReference type="EMBL" id="WTU45930.1"/>
    </source>
</evidence>
<dbReference type="SUPFAM" id="SSF51735">
    <property type="entry name" value="NAD(P)-binding Rossmann-fold domains"/>
    <property type="match status" value="1"/>
</dbReference>
<keyword evidence="2" id="KW-0614">Plasmid</keyword>
<dbReference type="AlphaFoldDB" id="A0AAU2HF18"/>
<feature type="domain" description="NAD-dependent epimerase/dehydratase" evidence="1">
    <location>
        <begin position="5"/>
        <end position="244"/>
    </location>
</feature>
<dbReference type="RefSeq" id="WP_331723719.1">
    <property type="nucleotide sequence ID" value="NZ_CP108254.1"/>
</dbReference>
<accession>A0AAU2HF18</accession>
<reference evidence="2" key="1">
    <citation type="submission" date="2022-10" db="EMBL/GenBank/DDBJ databases">
        <title>The complete genomes of actinobacterial strains from the NBC collection.</title>
        <authorList>
            <person name="Joergensen T.S."/>
            <person name="Alvarez Arevalo M."/>
            <person name="Sterndorff E.B."/>
            <person name="Faurdal D."/>
            <person name="Vuksanovic O."/>
            <person name="Mourched A.-S."/>
            <person name="Charusanti P."/>
            <person name="Shaw S."/>
            <person name="Blin K."/>
            <person name="Weber T."/>
        </authorList>
    </citation>
    <scope>NUCLEOTIDE SEQUENCE</scope>
    <source>
        <strain evidence="2">NBC_00060</strain>
        <plasmid evidence="2">unnamed1</plasmid>
    </source>
</reference>
<dbReference type="PANTHER" id="PTHR43245">
    <property type="entry name" value="BIFUNCTIONAL POLYMYXIN RESISTANCE PROTEIN ARNA"/>
    <property type="match status" value="1"/>
</dbReference>
<dbReference type="Gene3D" id="3.40.50.720">
    <property type="entry name" value="NAD(P)-binding Rossmann-like Domain"/>
    <property type="match status" value="1"/>
</dbReference>
<dbReference type="Pfam" id="PF01370">
    <property type="entry name" value="Epimerase"/>
    <property type="match status" value="1"/>
</dbReference>
<protein>
    <submittedName>
        <fullName evidence="2">NAD-dependent epimerase/dehydratase</fullName>
    </submittedName>
</protein>
<name>A0AAU2HF18_9ACTN</name>
<dbReference type="EMBL" id="CP108254">
    <property type="protein sequence ID" value="WTU45930.1"/>
    <property type="molecule type" value="Genomic_DNA"/>
</dbReference>
<sequence>MAPTALVLGGTGFMGGHLCAAFRAAGHRVVCVSRGRSRTRPGDDGLVHLHHELGAPTQDVAALLADVAPQVIVNAAGVVWQAEEDRMWSLNARFAERLARATAALATPARLVQLGSSHEYGPSEPGTSTAEDAVCAPVSVYGRTKLAATEAVLDTVRERGLAAVVLRVANATGPGVPANSLLGTVAHRLAAPEPAHDGAERAELRLAPLRAQRDFVDVRDVAAAAVLAATAPAGEVTGRVINIARGEAVPVRRLVERLISLADRPVRLTEHRPPPVPGRAGPGQDARVLRADLEWQQLDISRARRLLGWQPAVDLDTSLTDLLAAVRLPEQERTRT</sequence>
<geneLocation type="plasmid" evidence="2">
    <name>unnamed1</name>
</geneLocation>
<evidence type="ECO:0000259" key="1">
    <source>
        <dbReference type="Pfam" id="PF01370"/>
    </source>
</evidence>
<dbReference type="InterPro" id="IPR001509">
    <property type="entry name" value="Epimerase_deHydtase"/>
</dbReference>
<dbReference type="InterPro" id="IPR050177">
    <property type="entry name" value="Lipid_A_modif_metabolic_enz"/>
</dbReference>
<proteinExistence type="predicted"/>